<name>A0ABT0C771_THEVL</name>
<dbReference type="InterPro" id="IPR014946">
    <property type="entry name" value="CRR6"/>
</dbReference>
<comment type="caution">
    <text evidence="1">The sequence shown here is derived from an EMBL/GenBank/DDBJ whole genome shotgun (WGS) entry which is preliminary data.</text>
</comment>
<dbReference type="EMBL" id="JAFIRA010000002">
    <property type="protein sequence ID" value="MCJ2541642.1"/>
    <property type="molecule type" value="Genomic_DNA"/>
</dbReference>
<dbReference type="PANTHER" id="PTHR35724:SF1">
    <property type="entry name" value="PROTEIN CHLORORESPIRATORY REDUCTION 6, CHLOROPLASTIC"/>
    <property type="match status" value="1"/>
</dbReference>
<proteinExistence type="predicted"/>
<protein>
    <submittedName>
        <fullName evidence="1">CRR6 family NdhI maturation factor</fullName>
    </submittedName>
</protein>
<keyword evidence="2" id="KW-1185">Reference proteome</keyword>
<evidence type="ECO:0000313" key="1">
    <source>
        <dbReference type="EMBL" id="MCJ2541642.1"/>
    </source>
</evidence>
<reference evidence="1" key="1">
    <citation type="submission" date="2021-02" db="EMBL/GenBank/DDBJ databases">
        <title>The CRISPR/cas machinery reduction and long-range gene transfer in the hot spring cyanobacterium Synechococcus.</title>
        <authorList>
            <person name="Dvorak P."/>
            <person name="Jahodarova E."/>
            <person name="Hasler P."/>
            <person name="Poulickova A."/>
        </authorList>
    </citation>
    <scope>NUCLEOTIDE SEQUENCE</scope>
    <source>
        <strain evidence="1">Rupite</strain>
    </source>
</reference>
<dbReference type="NCBIfam" id="NF038024">
    <property type="entry name" value="CRR6_slr1097"/>
    <property type="match status" value="1"/>
</dbReference>
<accession>A0ABT0C771</accession>
<evidence type="ECO:0000313" key="2">
    <source>
        <dbReference type="Proteomes" id="UP000830835"/>
    </source>
</evidence>
<dbReference type="Pfam" id="PF08847">
    <property type="entry name" value="Crr6"/>
    <property type="match status" value="1"/>
</dbReference>
<sequence length="172" mass="20171">MPITLYLSAKAIQTLDLTPGHELMQTVMADPARAAQQVQCVIDYPRSPDDPRELSEIPEVRLWFIRWDTVYPWFPYFLDWRRGELARYAAMLVPHHFNPREGIIYNPEALEIFVYQKLFVLMRWLKQQPLDKDSVPLTRTVSMLRDMALVFGFEIQPQFLTLWEAETLGGDA</sequence>
<dbReference type="Proteomes" id="UP000830835">
    <property type="component" value="Unassembled WGS sequence"/>
</dbReference>
<dbReference type="RefSeq" id="WP_244348762.1">
    <property type="nucleotide sequence ID" value="NZ_JAFIRA010000002.1"/>
</dbReference>
<organism evidence="1 2">
    <name type="scientific">Thermostichus vulcanus str. 'Rupite'</name>
    <dbReference type="NCBI Taxonomy" id="2813851"/>
    <lineage>
        <taxon>Bacteria</taxon>
        <taxon>Bacillati</taxon>
        <taxon>Cyanobacteriota</taxon>
        <taxon>Cyanophyceae</taxon>
        <taxon>Thermostichales</taxon>
        <taxon>Thermostichaceae</taxon>
        <taxon>Thermostichus</taxon>
    </lineage>
</organism>
<gene>
    <name evidence="1" type="ORF">JX360_01770</name>
</gene>
<dbReference type="PANTHER" id="PTHR35724">
    <property type="entry name" value="PROTEIN CHLORORESPIRATORY REDUCTION 6, CHLOROPLASTIC"/>
    <property type="match status" value="1"/>
</dbReference>